<name>A0A1H8UFH4_9GAMM</name>
<dbReference type="STRING" id="406100.SAMN04488052_106175"/>
<dbReference type="SUPFAM" id="SSF53850">
    <property type="entry name" value="Periplasmic binding protein-like II"/>
    <property type="match status" value="1"/>
</dbReference>
<dbReference type="NCBIfam" id="TIGR03871">
    <property type="entry name" value="ABC_peri_MoxJ_2"/>
    <property type="match status" value="1"/>
</dbReference>
<dbReference type="PANTHER" id="PTHR35936">
    <property type="entry name" value="MEMBRANE-BOUND LYTIC MUREIN TRANSGLYCOSYLASE F"/>
    <property type="match status" value="1"/>
</dbReference>
<feature type="chain" id="PRO_5011720786" evidence="3">
    <location>
        <begin position="29"/>
        <end position="283"/>
    </location>
</feature>
<organism evidence="5 6">
    <name type="scientific">Aquisalimonas asiatica</name>
    <dbReference type="NCBI Taxonomy" id="406100"/>
    <lineage>
        <taxon>Bacteria</taxon>
        <taxon>Pseudomonadati</taxon>
        <taxon>Pseudomonadota</taxon>
        <taxon>Gammaproteobacteria</taxon>
        <taxon>Chromatiales</taxon>
        <taxon>Ectothiorhodospiraceae</taxon>
        <taxon>Aquisalimonas</taxon>
    </lineage>
</organism>
<gene>
    <name evidence="5" type="ORF">SAMN04488052_106175</name>
</gene>
<keyword evidence="6" id="KW-1185">Reference proteome</keyword>
<comment type="similarity">
    <text evidence="1">Belongs to the bacterial solute-binding protein 3 family.</text>
</comment>
<dbReference type="PANTHER" id="PTHR35936:SF17">
    <property type="entry name" value="ARGININE-BINDING EXTRACELLULAR PROTEIN ARTP"/>
    <property type="match status" value="1"/>
</dbReference>
<dbReference type="InterPro" id="IPR022448">
    <property type="entry name" value="Quinoprotein_dehydrogenase"/>
</dbReference>
<dbReference type="OrthoDB" id="176845at2"/>
<dbReference type="AlphaFoldDB" id="A0A1H8UFH4"/>
<protein>
    <submittedName>
        <fullName evidence="5">Quinoprotein dehydrogenase-associated probable ABC transporter substrate-binding protein</fullName>
    </submittedName>
</protein>
<sequence>MHRRSWRTAIVACGLLCLSGAFGVPAWAGPPEITERGQLRVCADGNNLPFSNRDGEGFENRIADMMAEELDVPVTYVWAPQIMGFVRNTLDLGVCDVIIGVAAGYELVRNTNAYYRSVYSLIVPEDSDLDVSSLHDPALADLRLGAITDTPPVVPLRSAGASVKTYALQADTRVVSPVRNAVQDVADGVTQGAVLWGPIAGYYASRQDPPLRVLPLVGDTPGAHLQFRITMGVRRGEPRWMDWINDFIDRRQADIDAVLADYGVPLVDRHGQLIPVDSNEQGD</sequence>
<dbReference type="Proteomes" id="UP000199657">
    <property type="component" value="Unassembled WGS sequence"/>
</dbReference>
<evidence type="ECO:0000256" key="2">
    <source>
        <dbReference type="ARBA" id="ARBA00022729"/>
    </source>
</evidence>
<evidence type="ECO:0000313" key="5">
    <source>
        <dbReference type="EMBL" id="SEP02002.1"/>
    </source>
</evidence>
<dbReference type="EMBL" id="FOEG01000006">
    <property type="protein sequence ID" value="SEP02002.1"/>
    <property type="molecule type" value="Genomic_DNA"/>
</dbReference>
<reference evidence="5 6" key="1">
    <citation type="submission" date="2016-10" db="EMBL/GenBank/DDBJ databases">
        <authorList>
            <person name="de Groot N.N."/>
        </authorList>
    </citation>
    <scope>NUCLEOTIDE SEQUENCE [LARGE SCALE GENOMIC DNA]</scope>
    <source>
        <strain evidence="5 6">CGMCC 1.6291</strain>
    </source>
</reference>
<dbReference type="InterPro" id="IPR001638">
    <property type="entry name" value="Solute-binding_3/MltF_N"/>
</dbReference>
<feature type="domain" description="Solute-binding protein family 3/N-terminal" evidence="4">
    <location>
        <begin position="38"/>
        <end position="261"/>
    </location>
</feature>
<dbReference type="Pfam" id="PF00497">
    <property type="entry name" value="SBP_bac_3"/>
    <property type="match status" value="1"/>
</dbReference>
<evidence type="ECO:0000313" key="6">
    <source>
        <dbReference type="Proteomes" id="UP000199657"/>
    </source>
</evidence>
<proteinExistence type="inferred from homology"/>
<evidence type="ECO:0000259" key="4">
    <source>
        <dbReference type="SMART" id="SM00062"/>
    </source>
</evidence>
<dbReference type="Gene3D" id="3.40.190.10">
    <property type="entry name" value="Periplasmic binding protein-like II"/>
    <property type="match status" value="2"/>
</dbReference>
<accession>A0A1H8UFH4</accession>
<dbReference type="SMART" id="SM00062">
    <property type="entry name" value="PBPb"/>
    <property type="match status" value="1"/>
</dbReference>
<keyword evidence="2 3" id="KW-0732">Signal</keyword>
<dbReference type="RefSeq" id="WP_091644941.1">
    <property type="nucleotide sequence ID" value="NZ_FOEG01000006.1"/>
</dbReference>
<evidence type="ECO:0000256" key="3">
    <source>
        <dbReference type="SAM" id="SignalP"/>
    </source>
</evidence>
<feature type="signal peptide" evidence="3">
    <location>
        <begin position="1"/>
        <end position="28"/>
    </location>
</feature>
<evidence type="ECO:0000256" key="1">
    <source>
        <dbReference type="ARBA" id="ARBA00010333"/>
    </source>
</evidence>